<sequence length="140" mass="17069">MKNRKYRWQPELAVSIIYWSLTMIVLFYSLTLSLENTRPYWKSNLVMVFFFVCVIIGCLRRFVLFKDYLLIFYARFWKKQKLYYANITRIAILPNGIEFLYLGEEYSFLMRKKTKKAFLNELKTYLPAEKFVTKDTNLFE</sequence>
<comment type="caution">
    <text evidence="2">The sequence shown here is derived from an EMBL/GenBank/DDBJ whole genome shotgun (WGS) entry which is preliminary data.</text>
</comment>
<evidence type="ECO:0000256" key="1">
    <source>
        <dbReference type="SAM" id="Phobius"/>
    </source>
</evidence>
<keyword evidence="1" id="KW-1133">Transmembrane helix</keyword>
<dbReference type="EMBL" id="JXKG01000002">
    <property type="protein sequence ID" value="OJG16431.1"/>
    <property type="molecule type" value="Genomic_DNA"/>
</dbReference>
<feature type="transmembrane region" description="Helical" evidence="1">
    <location>
        <begin position="43"/>
        <end position="63"/>
    </location>
</feature>
<dbReference type="STRING" id="317010.RU96_GL001173"/>
<accession>A0A1L8R9H9</accession>
<organism evidence="2 3">
    <name type="scientific">Enterococcus canintestini</name>
    <dbReference type="NCBI Taxonomy" id="317010"/>
    <lineage>
        <taxon>Bacteria</taxon>
        <taxon>Bacillati</taxon>
        <taxon>Bacillota</taxon>
        <taxon>Bacilli</taxon>
        <taxon>Lactobacillales</taxon>
        <taxon>Enterococcaceae</taxon>
        <taxon>Enterococcus</taxon>
    </lineage>
</organism>
<dbReference type="OrthoDB" id="2233065at2"/>
<dbReference type="InterPro" id="IPR020215">
    <property type="entry name" value="EbsA-like"/>
</dbReference>
<dbReference type="RefSeq" id="WP_071863994.1">
    <property type="nucleotide sequence ID" value="NZ_JBHLVQ010000010.1"/>
</dbReference>
<evidence type="ECO:0000313" key="3">
    <source>
        <dbReference type="Proteomes" id="UP000182835"/>
    </source>
</evidence>
<evidence type="ECO:0000313" key="2">
    <source>
        <dbReference type="EMBL" id="OJG16431.1"/>
    </source>
</evidence>
<gene>
    <name evidence="2" type="ORF">RU96_GL001173</name>
</gene>
<reference evidence="2 3" key="1">
    <citation type="submission" date="2014-12" db="EMBL/GenBank/DDBJ databases">
        <title>Draft genome sequences of 29 type strains of Enterococci.</title>
        <authorList>
            <person name="Zhong Z."/>
            <person name="Sun Z."/>
            <person name="Liu W."/>
            <person name="Zhang W."/>
            <person name="Zhang H."/>
        </authorList>
    </citation>
    <scope>NUCLEOTIDE SEQUENCE [LARGE SCALE GENOMIC DNA]</scope>
    <source>
        <strain evidence="2 3">DSM 21207</strain>
    </source>
</reference>
<evidence type="ECO:0008006" key="4">
    <source>
        <dbReference type="Google" id="ProtNLM"/>
    </source>
</evidence>
<keyword evidence="1" id="KW-0472">Membrane</keyword>
<dbReference type="Pfam" id="PF17255">
    <property type="entry name" value="EbsA"/>
    <property type="match status" value="1"/>
</dbReference>
<dbReference type="Proteomes" id="UP000182835">
    <property type="component" value="Unassembled WGS sequence"/>
</dbReference>
<proteinExistence type="predicted"/>
<keyword evidence="1" id="KW-0812">Transmembrane</keyword>
<protein>
    <recommendedName>
        <fullName evidence="4">EbsA protein</fullName>
    </recommendedName>
</protein>
<dbReference type="AlphaFoldDB" id="A0A1L8R9H9"/>
<feature type="transmembrane region" description="Helical" evidence="1">
    <location>
        <begin position="12"/>
        <end position="31"/>
    </location>
</feature>
<name>A0A1L8R9H9_9ENTE</name>